<comment type="function">
    <text evidence="2">Pyridoxal 5'-phosphate (PLP)-binding protein, which is involved in PLP homeostasis.</text>
</comment>
<evidence type="ECO:0000313" key="6">
    <source>
        <dbReference type="EMBL" id="MBJ7604080.1"/>
    </source>
</evidence>
<dbReference type="RefSeq" id="WP_338181113.1">
    <property type="nucleotide sequence ID" value="NZ_JAEKNQ010000051.1"/>
</dbReference>
<dbReference type="InterPro" id="IPR029066">
    <property type="entry name" value="PLP-binding_barrel"/>
</dbReference>
<dbReference type="PANTHER" id="PTHR10146">
    <property type="entry name" value="PROLINE SYNTHETASE CO-TRANSCRIBED BACTERIAL HOMOLOG PROTEIN"/>
    <property type="match status" value="1"/>
</dbReference>
<dbReference type="Gene3D" id="3.20.20.10">
    <property type="entry name" value="Alanine racemase"/>
    <property type="match status" value="1"/>
</dbReference>
<dbReference type="AlphaFoldDB" id="A0A934KL67"/>
<dbReference type="NCBIfam" id="TIGR00044">
    <property type="entry name" value="YggS family pyridoxal phosphate-dependent enzyme"/>
    <property type="match status" value="1"/>
</dbReference>
<accession>A0A934KL67</accession>
<dbReference type="GO" id="GO:0030170">
    <property type="term" value="F:pyridoxal phosphate binding"/>
    <property type="evidence" value="ECO:0007669"/>
    <property type="project" value="UniProtKB-UniRule"/>
</dbReference>
<dbReference type="SUPFAM" id="SSF51419">
    <property type="entry name" value="PLP-binding barrel"/>
    <property type="match status" value="1"/>
</dbReference>
<evidence type="ECO:0000259" key="5">
    <source>
        <dbReference type="Pfam" id="PF01168"/>
    </source>
</evidence>
<evidence type="ECO:0000256" key="3">
    <source>
        <dbReference type="PIRSR" id="PIRSR004848-1"/>
    </source>
</evidence>
<comment type="cofactor">
    <cofactor evidence="3">
        <name>pyridoxal 5'-phosphate</name>
        <dbReference type="ChEBI" id="CHEBI:597326"/>
    </cofactor>
</comment>
<evidence type="ECO:0000256" key="4">
    <source>
        <dbReference type="RuleBase" id="RU004514"/>
    </source>
</evidence>
<protein>
    <recommendedName>
        <fullName evidence="2">Pyridoxal phosphate homeostasis protein</fullName>
        <shortName evidence="2">PLP homeostasis protein</shortName>
    </recommendedName>
</protein>
<dbReference type="Proteomes" id="UP000620075">
    <property type="component" value="Unassembled WGS sequence"/>
</dbReference>
<dbReference type="InterPro" id="IPR001608">
    <property type="entry name" value="Ala_racemase_N"/>
</dbReference>
<feature type="modified residue" description="N6-(pyridoxal phosphate)lysine" evidence="2 3">
    <location>
        <position position="39"/>
    </location>
</feature>
<comment type="caution">
    <text evidence="6">The sequence shown here is derived from an EMBL/GenBank/DDBJ whole genome shotgun (WGS) entry which is preliminary data.</text>
</comment>
<evidence type="ECO:0000256" key="2">
    <source>
        <dbReference type="HAMAP-Rule" id="MF_02087"/>
    </source>
</evidence>
<proteinExistence type="inferred from homology"/>
<gene>
    <name evidence="6" type="ORF">JF888_12945</name>
</gene>
<sequence>MPEAELDVQAIAERVRQVRRRVEMAGGDPDAIEIVAATKRQPPAICRAALAAGLTALGENRVQEALAKMPEVPDASWHLIGNLQSNKVKHASRFQLLQSLDSLRLAEALGQLSAAPPGLLQVNVAREPQKHGVLPEVAVATAVAMAELIELRGFMAMGAGGALAQPSFQELRRLRDETEQRLGRPLPVLSMGMSGDLEAAVRAGSTMLRLGAVFFGPRSLEQR</sequence>
<dbReference type="EMBL" id="JAEKNQ010000051">
    <property type="protein sequence ID" value="MBJ7604080.1"/>
    <property type="molecule type" value="Genomic_DNA"/>
</dbReference>
<dbReference type="Pfam" id="PF01168">
    <property type="entry name" value="Ala_racemase_N"/>
    <property type="match status" value="1"/>
</dbReference>
<dbReference type="PANTHER" id="PTHR10146:SF14">
    <property type="entry name" value="PYRIDOXAL PHOSPHATE HOMEOSTASIS PROTEIN"/>
    <property type="match status" value="1"/>
</dbReference>
<reference evidence="6 7" key="1">
    <citation type="submission" date="2020-10" db="EMBL/GenBank/DDBJ databases">
        <title>Ca. Dormibacterota MAGs.</title>
        <authorList>
            <person name="Montgomery K."/>
        </authorList>
    </citation>
    <scope>NUCLEOTIDE SEQUENCE [LARGE SCALE GENOMIC DNA]</scope>
    <source>
        <strain evidence="6">SC8811_S16_3</strain>
    </source>
</reference>
<name>A0A934KL67_9BACT</name>
<dbReference type="PIRSF" id="PIRSF004848">
    <property type="entry name" value="YBL036c_PLPDEIII"/>
    <property type="match status" value="1"/>
</dbReference>
<dbReference type="InterPro" id="IPR011078">
    <property type="entry name" value="PyrdxlP_homeostasis"/>
</dbReference>
<feature type="domain" description="Alanine racemase N-terminal" evidence="5">
    <location>
        <begin position="7"/>
        <end position="217"/>
    </location>
</feature>
<evidence type="ECO:0000256" key="1">
    <source>
        <dbReference type="ARBA" id="ARBA00022898"/>
    </source>
</evidence>
<organism evidence="6 7">
    <name type="scientific">Candidatus Dormiibacter inghamiae</name>
    <dbReference type="NCBI Taxonomy" id="3127013"/>
    <lineage>
        <taxon>Bacteria</taxon>
        <taxon>Bacillati</taxon>
        <taxon>Candidatus Dormiibacterota</taxon>
        <taxon>Candidatus Dormibacteria</taxon>
        <taxon>Candidatus Dormibacterales</taxon>
        <taxon>Candidatus Dormibacteraceae</taxon>
        <taxon>Candidatus Dormiibacter</taxon>
    </lineage>
</organism>
<keyword evidence="1 2" id="KW-0663">Pyridoxal phosphate</keyword>
<evidence type="ECO:0000313" key="7">
    <source>
        <dbReference type="Proteomes" id="UP000620075"/>
    </source>
</evidence>
<dbReference type="HAMAP" id="MF_02087">
    <property type="entry name" value="PLP_homeostasis"/>
    <property type="match status" value="1"/>
</dbReference>
<comment type="similarity">
    <text evidence="2 4">Belongs to the pyridoxal phosphate-binding protein YggS/PROSC family.</text>
</comment>